<dbReference type="AlphaFoldDB" id="A0A8D8J5U0"/>
<dbReference type="EMBL" id="HBUE01167213">
    <property type="protein sequence ID" value="CAG6513226.1"/>
    <property type="molecule type" value="Transcribed_RNA"/>
</dbReference>
<keyword evidence="1" id="KW-0472">Membrane</keyword>
<feature type="transmembrane region" description="Helical" evidence="1">
    <location>
        <begin position="104"/>
        <end position="122"/>
    </location>
</feature>
<sequence length="258" mass="31034">MHLWNDVHLLDHVRWSGGRIVRIHDRFNRKLGNAVRGRRRIDDLRRRRLQRFDRDLRRARRISARTRWQFYYRPDWLSVQVDLQRLNLPAFLGKTHDSRFGRDVIVLLWRFLLLLSANTVLLNDGDNVVIGSFPVHKFVLHYRSTIVIIYNFITSLVLPGRRFQLNLLRFYLRWRRCRRDLDYLQIIIPLNLLRHLGLAIGHNHTGSVLPLMTSIPLHFPIILVLLLFLLRQQNHLLVLIVVVLLLLMIRNFLKDHRR</sequence>
<protein>
    <submittedName>
        <fullName evidence="2">(northern house mosquito) hypothetical protein</fullName>
    </submittedName>
</protein>
<feature type="transmembrane region" description="Helical" evidence="1">
    <location>
        <begin position="236"/>
        <end position="253"/>
    </location>
</feature>
<evidence type="ECO:0000256" key="1">
    <source>
        <dbReference type="SAM" id="Phobius"/>
    </source>
</evidence>
<organism evidence="2">
    <name type="scientific">Culex pipiens</name>
    <name type="common">House mosquito</name>
    <dbReference type="NCBI Taxonomy" id="7175"/>
    <lineage>
        <taxon>Eukaryota</taxon>
        <taxon>Metazoa</taxon>
        <taxon>Ecdysozoa</taxon>
        <taxon>Arthropoda</taxon>
        <taxon>Hexapoda</taxon>
        <taxon>Insecta</taxon>
        <taxon>Pterygota</taxon>
        <taxon>Neoptera</taxon>
        <taxon>Endopterygota</taxon>
        <taxon>Diptera</taxon>
        <taxon>Nematocera</taxon>
        <taxon>Culicoidea</taxon>
        <taxon>Culicidae</taxon>
        <taxon>Culicinae</taxon>
        <taxon>Culicini</taxon>
        <taxon>Culex</taxon>
        <taxon>Culex</taxon>
    </lineage>
</organism>
<accession>A0A8D8J5U0</accession>
<evidence type="ECO:0000313" key="2">
    <source>
        <dbReference type="EMBL" id="CAG6564693.1"/>
    </source>
</evidence>
<dbReference type="EMBL" id="HBUE01272527">
    <property type="protein sequence ID" value="CAG6564693.1"/>
    <property type="molecule type" value="Transcribed_RNA"/>
</dbReference>
<feature type="transmembrane region" description="Helical" evidence="1">
    <location>
        <begin position="208"/>
        <end position="229"/>
    </location>
</feature>
<reference evidence="2" key="1">
    <citation type="submission" date="2021-05" db="EMBL/GenBank/DDBJ databases">
        <authorList>
            <person name="Alioto T."/>
            <person name="Alioto T."/>
            <person name="Gomez Garrido J."/>
        </authorList>
    </citation>
    <scope>NUCLEOTIDE SEQUENCE</scope>
</reference>
<proteinExistence type="predicted"/>
<keyword evidence="1" id="KW-0812">Transmembrane</keyword>
<feature type="transmembrane region" description="Helical" evidence="1">
    <location>
        <begin position="142"/>
        <end position="160"/>
    </location>
</feature>
<name>A0A8D8J5U0_CULPI</name>
<keyword evidence="1" id="KW-1133">Transmembrane helix</keyword>
<feature type="transmembrane region" description="Helical" evidence="1">
    <location>
        <begin position="181"/>
        <end position="202"/>
    </location>
</feature>